<dbReference type="Proteomes" id="UP000193144">
    <property type="component" value="Unassembled WGS sequence"/>
</dbReference>
<keyword evidence="3" id="KW-1185">Reference proteome</keyword>
<sequence length="1004" mass="111753">MSAAHGCIRSALAQAFRSPSQVAVSLPDFLIPALSHSKHRCFATSRSARAVSHPASLTHSPSSTPAPSSIRPKIVRRDPIPFRIPLPDRDSGRHMQSWLTAIDPFLPPHLRQQPGEEGDTMQSATSLDFSRIINVAQDASQDILSHMGLVEGRWDAVVWLVKKLVEGFTKPRGPPIPYLTLGNVAWPAPGPGSLSLAQVTQAPIRAARSPLAGKLAHSLDELTGAQESIGFVRNTVKRAFGQVWRSLGNMILEATKGSNEEKASIMSRVLEVIAYLHHSELIPDSIYKFRPDQNDHALQQPPTLHFLSSQILTALSDASWRAHESSVKVAKQRLNAQYFLGHEIPGSRYKLRVAEVAPELWLELVLWSCLHGGWILDGTEIVEKMASLRGESEWKLISWRELIKSKEEESSKPGRGWSLFGKIKTEVEDRTFTRRTISCEVVTAFVDGLVNTMRVGVGTRGTDPELIVEHIKKLKHLMDRNALSLGSASWDSVMVRLLETGGMVPEKRPELLLSIIDLASGFGAEVGSANASSPKATTEAEPPYFFDASAVPIGFLHRSMRSFVDNGDLGGMVTTLKRLHDYTDNNRQTSLREFFKKLKNTSLQQEQPFTSTFAPIEYPGFDHQLPIPLLAKILDLATEARLFDLGRSLLFCEDIDGPLISPSMYHDWGMAASIMRFGSLAREKKLVLKIVEMTESTGSGQQAGLMHPEMLNALLSTQIQLHRWDSVRGMQDYVLEKPGYRPRPEILANFAAALCRLSSDLSEYTKKQKAGVRTAFTEFLFAWEALILTNMRNELNCSLGILSSVDPELKTYCSEFLAFSTRQTVKLPADDFNRILGGVLDGFGSRRGREVVDMWCYRPPRTFEPFRAPGGLPTMPRIQVGKGDEYEARPEDITIAQPSGAMLVLQGRVGPNRQTVFAVLRKVQQEQVDRKKTKPELTVEELAEVRTTLKWAAKFLYYLGYDYEDIIKDLGVLAELAELEAPPEVKIAGLDPDPDRDGYRHINA</sequence>
<comment type="caution">
    <text evidence="2">The sequence shown here is derived from an EMBL/GenBank/DDBJ whole genome shotgun (WGS) entry which is preliminary data.</text>
</comment>
<protein>
    <submittedName>
        <fullName evidence="2">Uncharacterized protein</fullName>
    </submittedName>
</protein>
<dbReference type="EMBL" id="MCFA01000194">
    <property type="protein sequence ID" value="ORX99692.1"/>
    <property type="molecule type" value="Genomic_DNA"/>
</dbReference>
<dbReference type="STRING" id="1231657.A0A1Y1YNW1"/>
<organism evidence="2 3">
    <name type="scientific">Clohesyomyces aquaticus</name>
    <dbReference type="NCBI Taxonomy" id="1231657"/>
    <lineage>
        <taxon>Eukaryota</taxon>
        <taxon>Fungi</taxon>
        <taxon>Dikarya</taxon>
        <taxon>Ascomycota</taxon>
        <taxon>Pezizomycotina</taxon>
        <taxon>Dothideomycetes</taxon>
        <taxon>Pleosporomycetidae</taxon>
        <taxon>Pleosporales</taxon>
        <taxon>Lindgomycetaceae</taxon>
        <taxon>Clohesyomyces</taxon>
    </lineage>
</organism>
<dbReference type="AlphaFoldDB" id="A0A1Y1YNW1"/>
<evidence type="ECO:0000313" key="3">
    <source>
        <dbReference type="Proteomes" id="UP000193144"/>
    </source>
</evidence>
<proteinExistence type="predicted"/>
<gene>
    <name evidence="2" type="ORF">BCR34DRAFT_592827</name>
</gene>
<feature type="region of interest" description="Disordered" evidence="1">
    <location>
        <begin position="52"/>
        <end position="72"/>
    </location>
</feature>
<evidence type="ECO:0000256" key="1">
    <source>
        <dbReference type="SAM" id="MobiDB-lite"/>
    </source>
</evidence>
<feature type="compositionally biased region" description="Low complexity" evidence="1">
    <location>
        <begin position="52"/>
        <end position="69"/>
    </location>
</feature>
<reference evidence="2 3" key="1">
    <citation type="submission" date="2016-07" db="EMBL/GenBank/DDBJ databases">
        <title>Pervasive Adenine N6-methylation of Active Genes in Fungi.</title>
        <authorList>
            <consortium name="DOE Joint Genome Institute"/>
            <person name="Mondo S.J."/>
            <person name="Dannebaum R.O."/>
            <person name="Kuo R.C."/>
            <person name="Labutti K."/>
            <person name="Haridas S."/>
            <person name="Kuo A."/>
            <person name="Salamov A."/>
            <person name="Ahrendt S.R."/>
            <person name="Lipzen A."/>
            <person name="Sullivan W."/>
            <person name="Andreopoulos W.B."/>
            <person name="Clum A."/>
            <person name="Lindquist E."/>
            <person name="Daum C."/>
            <person name="Ramamoorthy G.K."/>
            <person name="Gryganskyi A."/>
            <person name="Culley D."/>
            <person name="Magnuson J.K."/>
            <person name="James T.Y."/>
            <person name="O'Malley M.A."/>
            <person name="Stajich J.E."/>
            <person name="Spatafora J.W."/>
            <person name="Visel A."/>
            <person name="Grigoriev I.V."/>
        </authorList>
    </citation>
    <scope>NUCLEOTIDE SEQUENCE [LARGE SCALE GENOMIC DNA]</scope>
    <source>
        <strain evidence="2 3">CBS 115471</strain>
    </source>
</reference>
<dbReference type="OrthoDB" id="5341924at2759"/>
<name>A0A1Y1YNW1_9PLEO</name>
<accession>A0A1Y1YNW1</accession>
<evidence type="ECO:0000313" key="2">
    <source>
        <dbReference type="EMBL" id="ORX99692.1"/>
    </source>
</evidence>